<dbReference type="GO" id="GO:0006567">
    <property type="term" value="P:L-threonine catabolic process"/>
    <property type="evidence" value="ECO:0007669"/>
    <property type="project" value="TreeGrafter"/>
</dbReference>
<dbReference type="PANTHER" id="PTHR48097:SF9">
    <property type="entry name" value="L-THREONINE ALDOLASE"/>
    <property type="match status" value="1"/>
</dbReference>
<evidence type="ECO:0000313" key="6">
    <source>
        <dbReference type="EMBL" id="SVE57768.1"/>
    </source>
</evidence>
<evidence type="ECO:0000256" key="2">
    <source>
        <dbReference type="ARBA" id="ARBA00006966"/>
    </source>
</evidence>
<dbReference type="InterPro" id="IPR015424">
    <property type="entry name" value="PyrdxlP-dep_Trfase"/>
</dbReference>
<evidence type="ECO:0000259" key="5">
    <source>
        <dbReference type="Pfam" id="PF01212"/>
    </source>
</evidence>
<protein>
    <recommendedName>
        <fullName evidence="5">Aromatic amino acid beta-eliminating lyase/threonine aldolase domain-containing protein</fullName>
    </recommendedName>
</protein>
<dbReference type="GO" id="GO:0006545">
    <property type="term" value="P:glycine biosynthetic process"/>
    <property type="evidence" value="ECO:0007669"/>
    <property type="project" value="TreeGrafter"/>
</dbReference>
<comment type="cofactor">
    <cofactor evidence="1">
        <name>pyridoxal 5'-phosphate</name>
        <dbReference type="ChEBI" id="CHEBI:597326"/>
    </cofactor>
</comment>
<sequence length="204" mass="21814">VKDYPSDRVDLRSDTVTQPTPPMREAMAAAAVGDDVLGDDPTVIELQRRVARMLGKEAALFVPSGTMSNAVAIKTQTRPGDEIVTHCKSHIYMYEAGGYAVLAGCSISLVEGYRGLMSPNDVQMAIRKVAGSDSHYPECTLICVENTANVGGGSIYDQDTLDAICEVAHSNDCRAHLDGARLFNAVVSSGVDAARMVRDFDTIS</sequence>
<feature type="region of interest" description="Disordered" evidence="4">
    <location>
        <begin position="1"/>
        <end position="21"/>
    </location>
</feature>
<dbReference type="GO" id="GO:0008732">
    <property type="term" value="F:L-allo-threonine aldolase activity"/>
    <property type="evidence" value="ECO:0007669"/>
    <property type="project" value="TreeGrafter"/>
</dbReference>
<comment type="similarity">
    <text evidence="2">Belongs to the threonine aldolase family.</text>
</comment>
<reference evidence="6" key="1">
    <citation type="submission" date="2018-05" db="EMBL/GenBank/DDBJ databases">
        <authorList>
            <person name="Lanie J.A."/>
            <person name="Ng W.-L."/>
            <person name="Kazmierczak K.M."/>
            <person name="Andrzejewski T.M."/>
            <person name="Davidsen T.M."/>
            <person name="Wayne K.J."/>
            <person name="Tettelin H."/>
            <person name="Glass J.I."/>
            <person name="Rusch D."/>
            <person name="Podicherti R."/>
            <person name="Tsui H.-C.T."/>
            <person name="Winkler M.E."/>
        </authorList>
    </citation>
    <scope>NUCLEOTIDE SEQUENCE</scope>
</reference>
<evidence type="ECO:0000256" key="1">
    <source>
        <dbReference type="ARBA" id="ARBA00001933"/>
    </source>
</evidence>
<dbReference type="EMBL" id="UINC01227039">
    <property type="protein sequence ID" value="SVE57768.1"/>
    <property type="molecule type" value="Genomic_DNA"/>
</dbReference>
<proteinExistence type="inferred from homology"/>
<dbReference type="AlphaFoldDB" id="A0A383ENU7"/>
<dbReference type="Pfam" id="PF01212">
    <property type="entry name" value="Beta_elim_lyase"/>
    <property type="match status" value="1"/>
</dbReference>
<feature type="non-terminal residue" evidence="6">
    <location>
        <position position="204"/>
    </location>
</feature>
<evidence type="ECO:0000256" key="3">
    <source>
        <dbReference type="ARBA" id="ARBA00022898"/>
    </source>
</evidence>
<accession>A0A383ENU7</accession>
<gene>
    <name evidence="6" type="ORF">METZ01_LOCUS510622</name>
</gene>
<dbReference type="PANTHER" id="PTHR48097">
    <property type="entry name" value="L-THREONINE ALDOLASE-RELATED"/>
    <property type="match status" value="1"/>
</dbReference>
<dbReference type="SUPFAM" id="SSF53383">
    <property type="entry name" value="PLP-dependent transferases"/>
    <property type="match status" value="1"/>
</dbReference>
<dbReference type="InterPro" id="IPR001597">
    <property type="entry name" value="ArAA_b-elim_lyase/Thr_aldolase"/>
</dbReference>
<dbReference type="GO" id="GO:0005829">
    <property type="term" value="C:cytosol"/>
    <property type="evidence" value="ECO:0007669"/>
    <property type="project" value="TreeGrafter"/>
</dbReference>
<organism evidence="6">
    <name type="scientific">marine metagenome</name>
    <dbReference type="NCBI Taxonomy" id="408172"/>
    <lineage>
        <taxon>unclassified sequences</taxon>
        <taxon>metagenomes</taxon>
        <taxon>ecological metagenomes</taxon>
    </lineage>
</organism>
<dbReference type="InterPro" id="IPR015421">
    <property type="entry name" value="PyrdxlP-dep_Trfase_major"/>
</dbReference>
<evidence type="ECO:0000256" key="4">
    <source>
        <dbReference type="SAM" id="MobiDB-lite"/>
    </source>
</evidence>
<keyword evidence="3" id="KW-0663">Pyridoxal phosphate</keyword>
<name>A0A383ENU7_9ZZZZ</name>
<feature type="domain" description="Aromatic amino acid beta-eliminating lyase/threonine aldolase" evidence="5">
    <location>
        <begin position="10"/>
        <end position="203"/>
    </location>
</feature>
<feature type="compositionally biased region" description="Basic and acidic residues" evidence="4">
    <location>
        <begin position="1"/>
        <end position="13"/>
    </location>
</feature>
<dbReference type="Gene3D" id="3.40.640.10">
    <property type="entry name" value="Type I PLP-dependent aspartate aminotransferase-like (Major domain)"/>
    <property type="match status" value="1"/>
</dbReference>
<feature type="non-terminal residue" evidence="6">
    <location>
        <position position="1"/>
    </location>
</feature>